<protein>
    <recommendedName>
        <fullName evidence="1">FACT complex subunit</fullName>
    </recommendedName>
</protein>
<evidence type="ECO:0000256" key="1">
    <source>
        <dbReference type="RuleBase" id="RU367052"/>
    </source>
</evidence>
<keyword evidence="1" id="KW-0227">DNA damage</keyword>
<dbReference type="Pfam" id="PF08644">
    <property type="entry name" value="SPT16"/>
    <property type="match status" value="1"/>
</dbReference>
<sequence>MAEVLLNAKQFTQRVKRLQAHGPFIILIGKTSDLVEFGLNSALFIYLLNYEFPETCVVITKSDVYFITSSRKKQILEKLNAKFVMKDDVQGIKDLFSKLQKSSDKIGVVDSKNIKGVFCQNLLSQINYKDITTVLLKSMVIKHADEIECVKNAAKACNFVADNSLSLLCKNIGTQTDVTEKIEEFLDNVEGVNENRLDFVYPVSINTGNSKCSKENGDESSYSLYQPTQINLRLGIRYTSFCAEIGRTILVDPSTEISNVFDKISAFRDNLPENIDAILKQRQRKYGDSKKVEDFIFNSNAIVKQLEDNRFSFPFKVNIYSIGIVKKENNEILTNECDGLTFVVEVIAEVSNTRVVMVDTLCLARSTKFLTTYNKETCVYRKNQAKKREIAKNIMILEHQKELMDALIEEMIQYHQENIVKEEKKVKEFNYPYKKENLIPRYRQLYVDKKKFCVLVPFKFFMLPVPIFAIKNCSVTDDSLRINLNLTGQGDLIKSLMYKSSKENVDQIANKITDLKKEYKENVSGAKTQKNESDSETGESGKSRLIPSTGKRLVLPCVFMRTDIKCRRSKASSLEIHTNGFRYKNDQQTVEILFSNIKHMFYQEGTIDSKTMLHFNLINSINVPKKTMNIQFYREAIAIAQDTSRTKNEHLENIQEMEELNKVRENNKEFRSFVDKIEENSNLRVEMSSMVLFHGVPFKGIVPISATLECLINITETPFFILDLEDVEIVCFERVLCTIKTCDMAVIFKNKTFKQIQCIDMAHLHKIKEYLDSVNKCYIETTVNIQWANLIKEIMKNPISFYENGAWLELQPDREESEETEDDDESEESEDISETEDDDDDEDTDESTKDDNELEGTKSSGSDSSEDSDDSEDEDETESESEESDHKSKKLRRR</sequence>
<evidence type="ECO:0000256" key="3">
    <source>
        <dbReference type="SAM" id="MobiDB-lite"/>
    </source>
</evidence>
<dbReference type="Gene3D" id="2.30.29.150">
    <property type="match status" value="1"/>
</dbReference>
<evidence type="ECO:0000259" key="6">
    <source>
        <dbReference type="SMART" id="SM01287"/>
    </source>
</evidence>
<accession>J9DQU4</accession>
<evidence type="ECO:0000313" key="8">
    <source>
        <dbReference type="Proteomes" id="UP000003163"/>
    </source>
</evidence>
<dbReference type="FunCoup" id="J9DQU4">
    <property type="interactions" value="278"/>
</dbReference>
<gene>
    <name evidence="7" type="ORF">EDEG_00180</name>
</gene>
<dbReference type="GO" id="GO:0031491">
    <property type="term" value="F:nucleosome binding"/>
    <property type="evidence" value="ECO:0007669"/>
    <property type="project" value="TreeGrafter"/>
</dbReference>
<dbReference type="PANTHER" id="PTHR13980">
    <property type="entry name" value="CDC68 RELATED"/>
    <property type="match status" value="1"/>
</dbReference>
<feature type="compositionally biased region" description="Acidic residues" evidence="3">
    <location>
        <begin position="864"/>
        <end position="883"/>
    </location>
</feature>
<dbReference type="OrthoDB" id="10251642at2759"/>
<keyword evidence="2" id="KW-0175">Coiled coil</keyword>
<keyword evidence="1" id="KW-0539">Nucleus</keyword>
<feature type="compositionally biased region" description="Acidic residues" evidence="3">
    <location>
        <begin position="815"/>
        <end position="845"/>
    </location>
</feature>
<comment type="subunit">
    <text evidence="1">Component of the FACT complex.</text>
</comment>
<keyword evidence="1" id="KW-0805">Transcription regulation</keyword>
<dbReference type="SMART" id="SM01287">
    <property type="entry name" value="Rtt106"/>
    <property type="match status" value="1"/>
</dbReference>
<dbReference type="InterPro" id="IPR011993">
    <property type="entry name" value="PH-like_dom_sf"/>
</dbReference>
<dbReference type="GO" id="GO:0035101">
    <property type="term" value="C:FACT complex"/>
    <property type="evidence" value="ECO:0007669"/>
    <property type="project" value="UniProtKB-UniRule"/>
</dbReference>
<dbReference type="InterPro" id="IPR056595">
    <property type="entry name" value="Fact-SPT16_PH"/>
</dbReference>
<keyword evidence="1" id="KW-0158">Chromosome</keyword>
<dbReference type="Proteomes" id="UP000003163">
    <property type="component" value="Unassembled WGS sequence"/>
</dbReference>
<feature type="coiled-coil region" evidence="2">
    <location>
        <begin position="640"/>
        <end position="680"/>
    </location>
</feature>
<comment type="function">
    <text evidence="1">Component of the FACT complex, a general chromatin factor that acts to reorganize nucleosomes. The FACT complex is involved in multiple processes that require DNA as a template such as mRNA elongation, DNA replication and DNA repair. During transcription elongation the FACT complex acts as a histone chaperone that both destabilizes and restores nucleosomal structure. It facilitates the passage of RNA polymerase II and transcription by promoting the dissociation of one histone H2A-H2B dimer from the nucleosome, then subsequently promotes the reestablishment of the nucleosome following the passage of RNA polymerase II.</text>
</comment>
<dbReference type="Gene3D" id="3.40.350.10">
    <property type="entry name" value="Creatinase/prolidase N-terminal domain"/>
    <property type="match status" value="1"/>
</dbReference>
<keyword evidence="1" id="KW-0234">DNA repair</keyword>
<evidence type="ECO:0000256" key="2">
    <source>
        <dbReference type="SAM" id="Coils"/>
    </source>
</evidence>
<dbReference type="Pfam" id="PF24824">
    <property type="entry name" value="PH_SPT16"/>
    <property type="match status" value="1"/>
</dbReference>
<dbReference type="OMA" id="AYSVMKN"/>
<comment type="subcellular location">
    <subcellularLocation>
        <location evidence="1">Nucleus</location>
    </subcellularLocation>
    <subcellularLocation>
        <location evidence="1">Chromosome</location>
    </subcellularLocation>
</comment>
<dbReference type="VEuPathDB" id="MicrosporidiaDB:EDEG_00180"/>
<keyword evidence="1" id="KW-0804">Transcription</keyword>
<dbReference type="PANTHER" id="PTHR13980:SF15">
    <property type="entry name" value="FACT COMPLEX SUBUNIT SPT16"/>
    <property type="match status" value="1"/>
</dbReference>
<dbReference type="InterPro" id="IPR029148">
    <property type="entry name" value="FACT-SPT16_Nlobe"/>
</dbReference>
<dbReference type="SMART" id="SM01286">
    <property type="entry name" value="SPT16"/>
    <property type="match status" value="1"/>
</dbReference>
<name>J9DQU4_EDHAE</name>
<comment type="caution">
    <text evidence="7">The sequence shown here is derived from an EMBL/GenBank/DDBJ whole genome shotgun (WGS) entry which is preliminary data.</text>
</comment>
<feature type="non-terminal residue" evidence="7">
    <location>
        <position position="1"/>
    </location>
</feature>
<dbReference type="EMBL" id="AFBI03000002">
    <property type="protein sequence ID" value="EJW03692.1"/>
    <property type="molecule type" value="Genomic_DNA"/>
</dbReference>
<dbReference type="InterPro" id="IPR040258">
    <property type="entry name" value="Spt16"/>
</dbReference>
<proteinExistence type="inferred from homology"/>
<dbReference type="SUPFAM" id="SSF55920">
    <property type="entry name" value="Creatinase/aminopeptidase"/>
    <property type="match status" value="1"/>
</dbReference>
<dbReference type="Pfam" id="PF14826">
    <property type="entry name" value="FACT-Spt16_Nlob"/>
    <property type="match status" value="1"/>
</dbReference>
<dbReference type="HOGENOM" id="CLU_004627_1_0_1"/>
<dbReference type="InterPro" id="IPR036005">
    <property type="entry name" value="Creatinase/aminopeptidase-like"/>
</dbReference>
<evidence type="ECO:0000313" key="7">
    <source>
        <dbReference type="EMBL" id="EJW03692.1"/>
    </source>
</evidence>
<dbReference type="SMART" id="SM01285">
    <property type="entry name" value="FACT-Spt16_Nlob"/>
    <property type="match status" value="1"/>
</dbReference>
<feature type="domain" description="FACT complex subunit SPT16 N-terminal lobe" evidence="4">
    <location>
        <begin position="6"/>
        <end position="135"/>
    </location>
</feature>
<dbReference type="InterPro" id="IPR013953">
    <property type="entry name" value="FACT_SPT16_M"/>
</dbReference>
<dbReference type="Gene3D" id="2.30.29.30">
    <property type="entry name" value="Pleckstrin-homology domain (PH domain)/Phosphotyrosine-binding domain (PTB)"/>
    <property type="match status" value="1"/>
</dbReference>
<feature type="region of interest" description="Disordered" evidence="3">
    <location>
        <begin position="812"/>
        <end position="894"/>
    </location>
</feature>
<evidence type="ECO:0000259" key="5">
    <source>
        <dbReference type="SMART" id="SM01286"/>
    </source>
</evidence>
<dbReference type="GO" id="GO:0006260">
    <property type="term" value="P:DNA replication"/>
    <property type="evidence" value="ECO:0007669"/>
    <property type="project" value="UniProtKB-KW"/>
</dbReference>
<keyword evidence="8" id="KW-1185">Reference proteome</keyword>
<dbReference type="STRING" id="1003232.J9DQU4"/>
<dbReference type="InterPro" id="IPR029149">
    <property type="entry name" value="Creatin/AminoP/Spt16_N"/>
</dbReference>
<dbReference type="Pfam" id="PF08512">
    <property type="entry name" value="Rttp106-like_middle"/>
    <property type="match status" value="1"/>
</dbReference>
<dbReference type="Gene3D" id="3.90.230.10">
    <property type="entry name" value="Creatinase/methionine aminopeptidase superfamily"/>
    <property type="match status" value="1"/>
</dbReference>
<dbReference type="AlphaFoldDB" id="J9DQU4"/>
<organism evidence="7 8">
    <name type="scientific">Edhazardia aedis (strain USNM 41457)</name>
    <name type="common">Microsporidian parasite</name>
    <dbReference type="NCBI Taxonomy" id="1003232"/>
    <lineage>
        <taxon>Eukaryota</taxon>
        <taxon>Fungi</taxon>
        <taxon>Fungi incertae sedis</taxon>
        <taxon>Microsporidia</taxon>
        <taxon>Edhazardia</taxon>
    </lineage>
</organism>
<keyword evidence="1" id="KW-0235">DNA replication</keyword>
<dbReference type="InterPro" id="IPR013719">
    <property type="entry name" value="RTT106/SPT16-like_middle_dom"/>
</dbReference>
<reference evidence="8" key="2">
    <citation type="submission" date="2015-07" db="EMBL/GenBank/DDBJ databases">
        <title>Contrasting host-pathogen interactions and genome evolution in two generalist and specialist microsporidian pathogens of mosquitoes.</title>
        <authorList>
            <consortium name="The Broad Institute Genomics Platform"/>
            <consortium name="The Broad Institute Genome Sequencing Center for Infectious Disease"/>
            <person name="Cuomo C.A."/>
            <person name="Sanscrainte N.D."/>
            <person name="Goldberg J.M."/>
            <person name="Heiman D."/>
            <person name="Young S."/>
            <person name="Zeng Q."/>
            <person name="Becnel J.J."/>
            <person name="Birren B.W."/>
        </authorList>
    </citation>
    <scope>NUCLEOTIDE SEQUENCE [LARGE SCALE GENOMIC DNA]</scope>
    <source>
        <strain evidence="8">USNM 41457</strain>
    </source>
</reference>
<comment type="similarity">
    <text evidence="1">Belongs to the peptidase M24 family. SPT16 subfamily.</text>
</comment>
<dbReference type="GO" id="GO:0006281">
    <property type="term" value="P:DNA repair"/>
    <property type="evidence" value="ECO:0007669"/>
    <property type="project" value="UniProtKB-UniRule"/>
</dbReference>
<dbReference type="Gene3D" id="2.30.29.210">
    <property type="entry name" value="FACT complex subunit Spt16p/Cdc68p"/>
    <property type="match status" value="1"/>
</dbReference>
<evidence type="ECO:0000259" key="4">
    <source>
        <dbReference type="SMART" id="SM01285"/>
    </source>
</evidence>
<feature type="domain" description="Histone chaperone RTT106/FACT complex subunit SPT16-like middle" evidence="6">
    <location>
        <begin position="693"/>
        <end position="781"/>
    </location>
</feature>
<reference evidence="7 8" key="1">
    <citation type="submission" date="2011-08" db="EMBL/GenBank/DDBJ databases">
        <authorList>
            <person name="Liu Z.J."/>
            <person name="Shi F.L."/>
            <person name="Lu J.Q."/>
            <person name="Li M."/>
            <person name="Wang Z.L."/>
        </authorList>
    </citation>
    <scope>NUCLEOTIDE SEQUENCE [LARGE SCALE GENOMIC DNA]</scope>
    <source>
        <strain evidence="7 8">USNM 41457</strain>
    </source>
</reference>
<dbReference type="GO" id="GO:0006368">
    <property type="term" value="P:transcription elongation by RNA polymerase II"/>
    <property type="evidence" value="ECO:0007669"/>
    <property type="project" value="TreeGrafter"/>
</dbReference>
<feature type="domain" description="FACT complex subunit SPT16 middle" evidence="5">
    <location>
        <begin position="445"/>
        <end position="583"/>
    </location>
</feature>
<feature type="region of interest" description="Disordered" evidence="3">
    <location>
        <begin position="523"/>
        <end position="545"/>
    </location>
</feature>
<dbReference type="InParanoid" id="J9DQU4"/>